<dbReference type="Pfam" id="PF03466">
    <property type="entry name" value="LysR_substrate"/>
    <property type="match status" value="1"/>
</dbReference>
<dbReference type="InterPro" id="IPR036388">
    <property type="entry name" value="WH-like_DNA-bd_sf"/>
</dbReference>
<dbReference type="Proteomes" id="UP001291309">
    <property type="component" value="Unassembled WGS sequence"/>
</dbReference>
<keyword evidence="3" id="KW-0238">DNA-binding</keyword>
<evidence type="ECO:0000256" key="3">
    <source>
        <dbReference type="ARBA" id="ARBA00023125"/>
    </source>
</evidence>
<reference evidence="6 7" key="1">
    <citation type="submission" date="2023-12" db="EMBL/GenBank/DDBJ databases">
        <title>the genome sequence of Hyalangium sp. s54d21.</title>
        <authorList>
            <person name="Zhang X."/>
        </authorList>
    </citation>
    <scope>NUCLEOTIDE SEQUENCE [LARGE SCALE GENOMIC DNA]</scope>
    <source>
        <strain evidence="7">s54d21</strain>
    </source>
</reference>
<dbReference type="Gene3D" id="3.40.190.10">
    <property type="entry name" value="Periplasmic binding protein-like II"/>
    <property type="match status" value="2"/>
</dbReference>
<evidence type="ECO:0000259" key="5">
    <source>
        <dbReference type="PROSITE" id="PS50931"/>
    </source>
</evidence>
<evidence type="ECO:0000256" key="1">
    <source>
        <dbReference type="ARBA" id="ARBA00009437"/>
    </source>
</evidence>
<keyword evidence="7" id="KW-1185">Reference proteome</keyword>
<protein>
    <submittedName>
        <fullName evidence="6">LysR substrate-binding domain-containing protein</fullName>
    </submittedName>
</protein>
<organism evidence="6 7">
    <name type="scientific">Hyalangium rubrum</name>
    <dbReference type="NCBI Taxonomy" id="3103134"/>
    <lineage>
        <taxon>Bacteria</taxon>
        <taxon>Pseudomonadati</taxon>
        <taxon>Myxococcota</taxon>
        <taxon>Myxococcia</taxon>
        <taxon>Myxococcales</taxon>
        <taxon>Cystobacterineae</taxon>
        <taxon>Archangiaceae</taxon>
        <taxon>Hyalangium</taxon>
    </lineage>
</organism>
<dbReference type="PROSITE" id="PS50931">
    <property type="entry name" value="HTH_LYSR"/>
    <property type="match status" value="1"/>
</dbReference>
<name>A0ABU5H7M4_9BACT</name>
<dbReference type="RefSeq" id="WP_321548028.1">
    <property type="nucleotide sequence ID" value="NZ_JAXIVS010000008.1"/>
</dbReference>
<dbReference type="PRINTS" id="PR00039">
    <property type="entry name" value="HTHLYSR"/>
</dbReference>
<dbReference type="SUPFAM" id="SSF53850">
    <property type="entry name" value="Periplasmic binding protein-like II"/>
    <property type="match status" value="1"/>
</dbReference>
<keyword evidence="2" id="KW-0805">Transcription regulation</keyword>
<evidence type="ECO:0000256" key="4">
    <source>
        <dbReference type="ARBA" id="ARBA00023163"/>
    </source>
</evidence>
<feature type="domain" description="HTH lysR-type" evidence="5">
    <location>
        <begin position="9"/>
        <end position="66"/>
    </location>
</feature>
<evidence type="ECO:0000256" key="2">
    <source>
        <dbReference type="ARBA" id="ARBA00023015"/>
    </source>
</evidence>
<dbReference type="CDD" id="cd08414">
    <property type="entry name" value="PBP2_LTTR_aromatics_like"/>
    <property type="match status" value="1"/>
</dbReference>
<comment type="caution">
    <text evidence="6">The sequence shown here is derived from an EMBL/GenBank/DDBJ whole genome shotgun (WGS) entry which is preliminary data.</text>
</comment>
<dbReference type="SUPFAM" id="SSF46785">
    <property type="entry name" value="Winged helix' DNA-binding domain"/>
    <property type="match status" value="1"/>
</dbReference>
<accession>A0ABU5H7M4</accession>
<evidence type="ECO:0000313" key="7">
    <source>
        <dbReference type="Proteomes" id="UP001291309"/>
    </source>
</evidence>
<dbReference type="Pfam" id="PF00126">
    <property type="entry name" value="HTH_1"/>
    <property type="match status" value="1"/>
</dbReference>
<evidence type="ECO:0000313" key="6">
    <source>
        <dbReference type="EMBL" id="MDY7229301.1"/>
    </source>
</evidence>
<proteinExistence type="inferred from homology"/>
<dbReference type="PANTHER" id="PTHR30346:SF0">
    <property type="entry name" value="HCA OPERON TRANSCRIPTIONAL ACTIVATOR HCAR"/>
    <property type="match status" value="1"/>
</dbReference>
<keyword evidence="4" id="KW-0804">Transcription</keyword>
<sequence>MPFGYAAIMELRHVRYFAAVAEQLSVTRAAQLLHVSQPALSRQIRDLEEELGVELLERYPNSIALTEAGKVFLAECKVILRRVEDAVEKVRRKSPSHRSILRIGFAATPAVELLKQAMRVFHKQHPSIQIELKDLSSNGIVRGVRDLKLDLGITIGVAPQSFEGLAMKELGSYGVTVAFPKEHRFAKLKQVPLAEVAKEGLITFTKSEHPEAHSAIRKILSGFTEEPNIVMECDGISSLFAAVESGKGVAIGFETMAKLAGSRLNFRPVLPAPPRLPVVVIYDQAKLSSAGTDFLAILAAVKLKSLRPAAGLLIV</sequence>
<dbReference type="EMBL" id="JAXIVS010000008">
    <property type="protein sequence ID" value="MDY7229301.1"/>
    <property type="molecule type" value="Genomic_DNA"/>
</dbReference>
<gene>
    <name evidence="6" type="ORF">SYV04_23110</name>
</gene>
<dbReference type="InterPro" id="IPR005119">
    <property type="entry name" value="LysR_subst-bd"/>
</dbReference>
<comment type="similarity">
    <text evidence="1">Belongs to the LysR transcriptional regulatory family.</text>
</comment>
<dbReference type="PANTHER" id="PTHR30346">
    <property type="entry name" value="TRANSCRIPTIONAL DUAL REGULATOR HCAR-RELATED"/>
    <property type="match status" value="1"/>
</dbReference>
<dbReference type="InterPro" id="IPR036390">
    <property type="entry name" value="WH_DNA-bd_sf"/>
</dbReference>
<dbReference type="InterPro" id="IPR000847">
    <property type="entry name" value="LysR_HTH_N"/>
</dbReference>
<dbReference type="Gene3D" id="1.10.10.10">
    <property type="entry name" value="Winged helix-like DNA-binding domain superfamily/Winged helix DNA-binding domain"/>
    <property type="match status" value="1"/>
</dbReference>